<proteinExistence type="predicted"/>
<dbReference type="Proteomes" id="UP000726105">
    <property type="component" value="Unassembled WGS sequence"/>
</dbReference>
<dbReference type="GO" id="GO:0016787">
    <property type="term" value="F:hydrolase activity"/>
    <property type="evidence" value="ECO:0007669"/>
    <property type="project" value="UniProtKB-KW"/>
</dbReference>
<dbReference type="InterPro" id="IPR050228">
    <property type="entry name" value="Carboxylesterase_BioH"/>
</dbReference>
<keyword evidence="2" id="KW-0378">Hydrolase</keyword>
<dbReference type="PANTHER" id="PTHR43194">
    <property type="entry name" value="HYDROLASE ALPHA/BETA FOLD FAMILY"/>
    <property type="match status" value="1"/>
</dbReference>
<dbReference type="EMBL" id="JADKGK010000024">
    <property type="protein sequence ID" value="MBL0005097.1"/>
    <property type="molecule type" value="Genomic_DNA"/>
</dbReference>
<evidence type="ECO:0000259" key="1">
    <source>
        <dbReference type="Pfam" id="PF00561"/>
    </source>
</evidence>
<comment type="caution">
    <text evidence="2">The sequence shown here is derived from an EMBL/GenBank/DDBJ whole genome shotgun (WGS) entry which is preliminary data.</text>
</comment>
<dbReference type="SUPFAM" id="SSF53474">
    <property type="entry name" value="alpha/beta-Hydrolases"/>
    <property type="match status" value="1"/>
</dbReference>
<sequence>MARGRPNLVGLGVSLGAAGAAGALGAAGLIADRIRRREDAQLPEYSSLIEAPSSELTVIADDGVTLYVAIDEATGPTKTAAGHPKPTVVLSHGYCLTSECWVLQRRALRRAGYRVVTWDQRGHGRSGMGPKVGYHIDQLGRDLYAVLQAAAPTGDLALIGHSMGGMTIMALAESHPDVIRDRTIAFGAIATSPGSLPLANGGFVAATGKQVLERLGPSVFTGLSKRPELLGTLLKANRDLEEFLVERYSFASPVPRSVVRLTARMLMGTDLAVMSDFVPTFDAYNKIPALAHFAHIETLVFNGTQDVLTPPAHSELIVRGIPGSEHVLIRDAGHVIMLEHPDLLNDQILALLDRAELGRAKHLDPAEKPHVTLHVTPVGKARRVRDGLRNSRKREHVS</sequence>
<dbReference type="Proteomes" id="UP000718281">
    <property type="component" value="Unassembled WGS sequence"/>
</dbReference>
<accession>A0A934X691</accession>
<dbReference type="Gene3D" id="3.40.50.1820">
    <property type="entry name" value="alpha/beta hydrolase"/>
    <property type="match status" value="1"/>
</dbReference>
<evidence type="ECO:0000313" key="6">
    <source>
        <dbReference type="Proteomes" id="UP000726105"/>
    </source>
</evidence>
<gene>
    <name evidence="2" type="ORF">IPF40_08490</name>
    <name evidence="3" type="ORF">IPI13_01090</name>
    <name evidence="4" type="ORF">IPP00_14355</name>
</gene>
<evidence type="ECO:0000313" key="3">
    <source>
        <dbReference type="EMBL" id="MBK7271809.1"/>
    </source>
</evidence>
<name>A0A934X691_9MICO</name>
<organism evidence="2 5">
    <name type="scientific">Candidatus Phosphoribacter hodrii</name>
    <dbReference type="NCBI Taxonomy" id="2953743"/>
    <lineage>
        <taxon>Bacteria</taxon>
        <taxon>Bacillati</taxon>
        <taxon>Actinomycetota</taxon>
        <taxon>Actinomycetes</taxon>
        <taxon>Micrococcales</taxon>
        <taxon>Dermatophilaceae</taxon>
        <taxon>Candidatus Phosphoribacter</taxon>
    </lineage>
</organism>
<dbReference type="PANTHER" id="PTHR43194:SF2">
    <property type="entry name" value="PEROXISOMAL MEMBRANE PROTEIN LPX1"/>
    <property type="match status" value="1"/>
</dbReference>
<evidence type="ECO:0000313" key="4">
    <source>
        <dbReference type="EMBL" id="MBL0005097.1"/>
    </source>
</evidence>
<evidence type="ECO:0000313" key="5">
    <source>
        <dbReference type="Proteomes" id="UP000718281"/>
    </source>
</evidence>
<dbReference type="EMBL" id="JADJIB010000001">
    <property type="protein sequence ID" value="MBK7271809.1"/>
    <property type="molecule type" value="Genomic_DNA"/>
</dbReference>
<evidence type="ECO:0000313" key="2">
    <source>
        <dbReference type="EMBL" id="MBK6301078.1"/>
    </source>
</evidence>
<dbReference type="Proteomes" id="UP000886632">
    <property type="component" value="Unassembled WGS sequence"/>
</dbReference>
<feature type="domain" description="AB hydrolase-1" evidence="1">
    <location>
        <begin position="86"/>
        <end position="341"/>
    </location>
</feature>
<dbReference type="InterPro" id="IPR029058">
    <property type="entry name" value="AB_hydrolase_fold"/>
</dbReference>
<dbReference type="Pfam" id="PF00561">
    <property type="entry name" value="Abhydrolase_1"/>
    <property type="match status" value="1"/>
</dbReference>
<protein>
    <submittedName>
        <fullName evidence="2">Alpha/beta hydrolase</fullName>
    </submittedName>
</protein>
<reference evidence="5 6" key="1">
    <citation type="submission" date="2020-10" db="EMBL/GenBank/DDBJ databases">
        <title>Connecting structure to function with the recovery of over 1000 high-quality activated sludge metagenome-assembled genomes encoding full-length rRNA genes using long-read sequencing.</title>
        <authorList>
            <person name="Singleton C.M."/>
            <person name="Petriglieri F."/>
            <person name="Kristensen J.M."/>
            <person name="Kirkegaard R.H."/>
            <person name="Michaelsen T.Y."/>
            <person name="Andersen M.H."/>
            <person name="Karst S.M."/>
            <person name="Dueholm M.S."/>
            <person name="Nielsen P.H."/>
            <person name="Albertsen M."/>
        </authorList>
    </citation>
    <scope>NUCLEOTIDE SEQUENCE [LARGE SCALE GENOMIC DNA]</scope>
    <source>
        <strain evidence="2">AalE_18-Q3-R2-46_BAT3C.188</strain>
        <strain evidence="3">Ega_18-Q3-R5-49_MAXAC.001</strain>
        <strain evidence="4">Ribe_18-Q3-R11-54_MAXAC.001</strain>
    </source>
</reference>
<dbReference type="AlphaFoldDB" id="A0A934X691"/>
<dbReference type="EMBL" id="JADIXZ010000004">
    <property type="protein sequence ID" value="MBK6301078.1"/>
    <property type="molecule type" value="Genomic_DNA"/>
</dbReference>
<dbReference type="InterPro" id="IPR000073">
    <property type="entry name" value="AB_hydrolase_1"/>
</dbReference>